<keyword evidence="5 9" id="KW-0378">Hydrolase</keyword>
<keyword evidence="2" id="KW-0964">Secreted</keyword>
<keyword evidence="14" id="KW-1185">Reference proteome</keyword>
<dbReference type="FunFam" id="2.40.10.10:FF:000006">
    <property type="entry name" value="Serine proteinase stubble"/>
    <property type="match status" value="1"/>
</dbReference>
<feature type="compositionally biased region" description="Polar residues" evidence="10">
    <location>
        <begin position="219"/>
        <end position="232"/>
    </location>
</feature>
<dbReference type="GO" id="GO:0004252">
    <property type="term" value="F:serine-type endopeptidase activity"/>
    <property type="evidence" value="ECO:0007669"/>
    <property type="project" value="InterPro"/>
</dbReference>
<evidence type="ECO:0000313" key="13">
    <source>
        <dbReference type="EnsemblMetazoa" id="tetur14g03480.1"/>
    </source>
</evidence>
<dbReference type="eggNOG" id="KOG3627">
    <property type="taxonomic scope" value="Eukaryota"/>
</dbReference>
<evidence type="ECO:0000256" key="5">
    <source>
        <dbReference type="ARBA" id="ARBA00022801"/>
    </source>
</evidence>
<dbReference type="PRINTS" id="PR00722">
    <property type="entry name" value="CHYMOTRYPSIN"/>
</dbReference>
<dbReference type="PANTHER" id="PTHR24264:SF65">
    <property type="entry name" value="SRCR DOMAIN-CONTAINING PROTEIN"/>
    <property type="match status" value="1"/>
</dbReference>
<dbReference type="KEGG" id="tut:107365212"/>
<dbReference type="InterPro" id="IPR001314">
    <property type="entry name" value="Peptidase_S1A"/>
</dbReference>
<dbReference type="InterPro" id="IPR009003">
    <property type="entry name" value="Peptidase_S1_PA"/>
</dbReference>
<dbReference type="GO" id="GO:0005615">
    <property type="term" value="C:extracellular space"/>
    <property type="evidence" value="ECO:0007669"/>
    <property type="project" value="TreeGrafter"/>
</dbReference>
<protein>
    <recommendedName>
        <fullName evidence="15">Peptidase S1 domain-containing protein</fullName>
    </recommendedName>
</protein>
<evidence type="ECO:0000259" key="11">
    <source>
        <dbReference type="PROSITE" id="PS50240"/>
    </source>
</evidence>
<dbReference type="STRING" id="32264.T1KLS5"/>
<keyword evidence="7" id="KW-1015">Disulfide bond</keyword>
<feature type="compositionally biased region" description="Polar residues" evidence="10">
    <location>
        <begin position="121"/>
        <end position="139"/>
    </location>
</feature>
<dbReference type="PROSITE" id="PS51888">
    <property type="entry name" value="CLIP"/>
    <property type="match status" value="1"/>
</dbReference>
<feature type="region of interest" description="Disordered" evidence="10">
    <location>
        <begin position="195"/>
        <end position="232"/>
    </location>
</feature>
<dbReference type="InterPro" id="IPR018114">
    <property type="entry name" value="TRYPSIN_HIS"/>
</dbReference>
<keyword evidence="4" id="KW-0732">Signal</keyword>
<evidence type="ECO:0000256" key="8">
    <source>
        <dbReference type="ARBA" id="ARBA00024195"/>
    </source>
</evidence>
<organism evidence="13 14">
    <name type="scientific">Tetranychus urticae</name>
    <name type="common">Two-spotted spider mite</name>
    <dbReference type="NCBI Taxonomy" id="32264"/>
    <lineage>
        <taxon>Eukaryota</taxon>
        <taxon>Metazoa</taxon>
        <taxon>Ecdysozoa</taxon>
        <taxon>Arthropoda</taxon>
        <taxon>Chelicerata</taxon>
        <taxon>Arachnida</taxon>
        <taxon>Acari</taxon>
        <taxon>Acariformes</taxon>
        <taxon>Trombidiformes</taxon>
        <taxon>Prostigmata</taxon>
        <taxon>Eleutherengona</taxon>
        <taxon>Raphignathae</taxon>
        <taxon>Tetranychoidea</taxon>
        <taxon>Tetranychidae</taxon>
        <taxon>Tetranychus</taxon>
    </lineage>
</organism>
<feature type="region of interest" description="Disordered" evidence="10">
    <location>
        <begin position="107"/>
        <end position="139"/>
    </location>
</feature>
<dbReference type="InterPro" id="IPR043504">
    <property type="entry name" value="Peptidase_S1_PA_chymotrypsin"/>
</dbReference>
<evidence type="ECO:0000256" key="9">
    <source>
        <dbReference type="RuleBase" id="RU363034"/>
    </source>
</evidence>
<dbReference type="Gene3D" id="2.40.10.10">
    <property type="entry name" value="Trypsin-like serine proteases"/>
    <property type="match status" value="1"/>
</dbReference>
<accession>T1KLS5</accession>
<comment type="subcellular location">
    <subcellularLocation>
        <location evidence="1">Secreted</location>
    </subcellularLocation>
</comment>
<sequence>MFIQRYIFNTHNQKGLFSIHSLVKVLLLVLIFFHSTVNGSQNRTAKQSSLFSGFNINFCRTPDGIPGECGDIRRCIWLVFDVQRLRQSVCFRNLLFPGVCCPSPMPGVQTPNPPPNGQPPILTSQPSTSNHQISPSQPIVSHPSIPASVTTHRPSILITNKPSSSSGGSHYETINKPINRPLWTVSSTSSTTASSSTALVSSSSTTISPSSLQPTSTTKRPNNQLITTTPSSFTNNSLPVSYKDCGISGKDSRIVGGFDARTGQWPWMAAIFLDKPKGREFWCGGALINEEYILTAAHCLSDPRGFKYVTQQLTIRLGDNHLYRDDDGAVPQEFKVRSISQHPNFQRHGFFNDIGLIRIQGRARIDDFVRPICLPLGESRTKDLKGYMATVLGWGTLYYGGPGSGILQQVSMPIWDNQDCDKKYFQPINKNFLCAGYLSGGKDACQGDSGSPLMVSDPNLKWTIYGVVSFGNRCAQPGYPGVYTRVTEYLEWIGENVRQ</sequence>
<dbReference type="PROSITE" id="PS00134">
    <property type="entry name" value="TRYPSIN_HIS"/>
    <property type="match status" value="1"/>
</dbReference>
<proteinExistence type="inferred from homology"/>
<name>T1KLS5_TETUR</name>
<dbReference type="HOGENOM" id="CLU_006842_0_3_1"/>
<evidence type="ECO:0000259" key="12">
    <source>
        <dbReference type="PROSITE" id="PS51888"/>
    </source>
</evidence>
<feature type="domain" description="Clip" evidence="12">
    <location>
        <begin position="58"/>
        <end position="101"/>
    </location>
</feature>
<dbReference type="AlphaFoldDB" id="T1KLS5"/>
<dbReference type="InterPro" id="IPR001254">
    <property type="entry name" value="Trypsin_dom"/>
</dbReference>
<feature type="compositionally biased region" description="Low complexity" evidence="10">
    <location>
        <begin position="195"/>
        <end position="218"/>
    </location>
</feature>
<dbReference type="PROSITE" id="PS50240">
    <property type="entry name" value="TRYPSIN_DOM"/>
    <property type="match status" value="1"/>
</dbReference>
<gene>
    <name evidence="13" type="primary">107365212</name>
</gene>
<dbReference type="Proteomes" id="UP000015104">
    <property type="component" value="Unassembled WGS sequence"/>
</dbReference>
<reference evidence="13" key="2">
    <citation type="submission" date="2015-06" db="UniProtKB">
        <authorList>
            <consortium name="EnsemblMetazoa"/>
        </authorList>
    </citation>
    <scope>IDENTIFICATION</scope>
</reference>
<dbReference type="PROSITE" id="PS00135">
    <property type="entry name" value="TRYPSIN_SER"/>
    <property type="match status" value="1"/>
</dbReference>
<dbReference type="GO" id="GO:0006508">
    <property type="term" value="P:proteolysis"/>
    <property type="evidence" value="ECO:0007669"/>
    <property type="project" value="UniProtKB-KW"/>
</dbReference>
<dbReference type="InterPro" id="IPR050127">
    <property type="entry name" value="Serine_Proteases_S1"/>
</dbReference>
<feature type="domain" description="Peptidase S1" evidence="11">
    <location>
        <begin position="254"/>
        <end position="498"/>
    </location>
</feature>
<dbReference type="OMA" id="CGATVIC"/>
<dbReference type="InterPro" id="IPR033116">
    <property type="entry name" value="TRYPSIN_SER"/>
</dbReference>
<comment type="similarity">
    <text evidence="8">Belongs to the peptidase S1 family. CLIP subfamily.</text>
</comment>
<evidence type="ECO:0000256" key="3">
    <source>
        <dbReference type="ARBA" id="ARBA00022670"/>
    </source>
</evidence>
<evidence type="ECO:0000313" key="14">
    <source>
        <dbReference type="Proteomes" id="UP000015104"/>
    </source>
</evidence>
<dbReference type="Pfam" id="PF00089">
    <property type="entry name" value="Trypsin"/>
    <property type="match status" value="1"/>
</dbReference>
<dbReference type="EMBL" id="CAEY01000212">
    <property type="status" value="NOT_ANNOTATED_CDS"/>
    <property type="molecule type" value="Genomic_DNA"/>
</dbReference>
<evidence type="ECO:0008006" key="15">
    <source>
        <dbReference type="Google" id="ProtNLM"/>
    </source>
</evidence>
<dbReference type="InterPro" id="IPR022700">
    <property type="entry name" value="CLIP"/>
</dbReference>
<reference evidence="14" key="1">
    <citation type="submission" date="2011-08" db="EMBL/GenBank/DDBJ databases">
        <authorList>
            <person name="Rombauts S."/>
        </authorList>
    </citation>
    <scope>NUCLEOTIDE SEQUENCE</scope>
    <source>
        <strain evidence="14">London</strain>
    </source>
</reference>
<evidence type="ECO:0000256" key="10">
    <source>
        <dbReference type="SAM" id="MobiDB-lite"/>
    </source>
</evidence>
<keyword evidence="6 9" id="KW-0720">Serine protease</keyword>
<evidence type="ECO:0000256" key="7">
    <source>
        <dbReference type="ARBA" id="ARBA00023157"/>
    </source>
</evidence>
<dbReference type="CDD" id="cd00190">
    <property type="entry name" value="Tryp_SPc"/>
    <property type="match status" value="1"/>
</dbReference>
<dbReference type="EnsemblMetazoa" id="tetur14g03480.1">
    <property type="protein sequence ID" value="tetur14g03480.1"/>
    <property type="gene ID" value="tetur14g03480"/>
</dbReference>
<evidence type="ECO:0000256" key="6">
    <source>
        <dbReference type="ARBA" id="ARBA00022825"/>
    </source>
</evidence>
<keyword evidence="3 9" id="KW-0645">Protease</keyword>
<evidence type="ECO:0000256" key="1">
    <source>
        <dbReference type="ARBA" id="ARBA00004613"/>
    </source>
</evidence>
<evidence type="ECO:0000256" key="4">
    <source>
        <dbReference type="ARBA" id="ARBA00022729"/>
    </source>
</evidence>
<dbReference type="SMART" id="SM00020">
    <property type="entry name" value="Tryp_SPc"/>
    <property type="match status" value="1"/>
</dbReference>
<dbReference type="PANTHER" id="PTHR24264">
    <property type="entry name" value="TRYPSIN-RELATED"/>
    <property type="match status" value="1"/>
</dbReference>
<evidence type="ECO:0000256" key="2">
    <source>
        <dbReference type="ARBA" id="ARBA00022525"/>
    </source>
</evidence>
<dbReference type="SUPFAM" id="SSF50494">
    <property type="entry name" value="Trypsin-like serine proteases"/>
    <property type="match status" value="1"/>
</dbReference>
<dbReference type="OrthoDB" id="6348928at2759"/>